<dbReference type="InterPro" id="IPR009906">
    <property type="entry name" value="D-Glu_cyclase"/>
</dbReference>
<dbReference type="SUPFAM" id="SSF160920">
    <property type="entry name" value="PSTPO5379-like"/>
    <property type="match status" value="1"/>
</dbReference>
<dbReference type="Gene3D" id="3.30.2040.10">
    <property type="entry name" value="PSTPO5379-like domain"/>
    <property type="match status" value="1"/>
</dbReference>
<dbReference type="PANTHER" id="PTHR32022">
    <property type="entry name" value="D-GLUTAMATE CYCLASE, MITOCHONDRIAL"/>
    <property type="match status" value="1"/>
</dbReference>
<dbReference type="GO" id="GO:0016829">
    <property type="term" value="F:lyase activity"/>
    <property type="evidence" value="ECO:0007669"/>
    <property type="project" value="UniProtKB-KW"/>
</dbReference>
<proteinExistence type="inferred from homology"/>
<dbReference type="EC" id="4.2.1.-" evidence="3"/>
<dbReference type="Proteomes" id="UP000181917">
    <property type="component" value="Unassembled WGS sequence"/>
</dbReference>
<evidence type="ECO:0000256" key="1">
    <source>
        <dbReference type="ARBA" id="ARBA00007896"/>
    </source>
</evidence>
<dbReference type="InterPro" id="IPR016938">
    <property type="entry name" value="UPF0317"/>
</dbReference>
<organism evidence="4 5">
    <name type="scientific">Crystallibacter crystallopoietes</name>
    <dbReference type="NCBI Taxonomy" id="37928"/>
    <lineage>
        <taxon>Bacteria</taxon>
        <taxon>Bacillati</taxon>
        <taxon>Actinomycetota</taxon>
        <taxon>Actinomycetes</taxon>
        <taxon>Micrococcales</taxon>
        <taxon>Micrococcaceae</taxon>
        <taxon>Crystallibacter</taxon>
    </lineage>
</organism>
<dbReference type="InterPro" id="IPR038021">
    <property type="entry name" value="Putative_hydro-lyase"/>
</dbReference>
<name>A0A1H1CZ65_9MICC</name>
<gene>
    <name evidence="4" type="ORF">SAMN04489742_2174</name>
</gene>
<sequence>MENMQNVETSQTVNPFALPADRGALTPAEARAMFRSGLAVPTAGWSRGYAQANLMIVPRELAFDVLLFAQRNPKPCPILGVLDAGEVTGPLLAGGDIRTDVPRYTVYLDGQKVAEPTYISEYWRDDLVTFIVGCSFTFESALREGGISVAHIDQNVNVPMYKTNVRCEPAGSISGPLVVSMRPIPASRVADAVRITSRYPAVHGAPVHVGNPAELGIGDLGRPDFGDPVQIPEGHIPVFWACGVTPQAAVMESRPALAIGHAPGHMLITDARDSDYLVP</sequence>
<reference evidence="4 5" key="1">
    <citation type="submission" date="2016-10" db="EMBL/GenBank/DDBJ databases">
        <authorList>
            <person name="de Groot N.N."/>
        </authorList>
    </citation>
    <scope>NUCLEOTIDE SEQUENCE [LARGE SCALE GENOMIC DNA]</scope>
    <source>
        <strain evidence="4 5">DSM 20117</strain>
    </source>
</reference>
<dbReference type="Gene3D" id="3.40.1640.10">
    <property type="entry name" value="PSTPO5379-like"/>
    <property type="match status" value="1"/>
</dbReference>
<evidence type="ECO:0000313" key="4">
    <source>
        <dbReference type="EMBL" id="SDQ69492.1"/>
    </source>
</evidence>
<dbReference type="FunFam" id="3.30.2040.10:FF:000001">
    <property type="entry name" value="D-glutamate cyclase, mitochondrial"/>
    <property type="match status" value="1"/>
</dbReference>
<accession>A0A1H1CZ65</accession>
<keyword evidence="5" id="KW-1185">Reference proteome</keyword>
<dbReference type="EMBL" id="FNKH01000002">
    <property type="protein sequence ID" value="SDQ69492.1"/>
    <property type="molecule type" value="Genomic_DNA"/>
</dbReference>
<dbReference type="NCBIfam" id="NF003969">
    <property type="entry name" value="PRK05463.1"/>
    <property type="match status" value="1"/>
</dbReference>
<evidence type="ECO:0000256" key="3">
    <source>
        <dbReference type="HAMAP-Rule" id="MF_01830"/>
    </source>
</evidence>
<keyword evidence="2 3" id="KW-0456">Lyase</keyword>
<evidence type="ECO:0000256" key="2">
    <source>
        <dbReference type="ARBA" id="ARBA00023239"/>
    </source>
</evidence>
<dbReference type="STRING" id="37928.SAMN04489742_2174"/>
<dbReference type="PANTHER" id="PTHR32022:SF10">
    <property type="entry name" value="D-GLUTAMATE CYCLASE, MITOCHONDRIAL"/>
    <property type="match status" value="1"/>
</dbReference>
<dbReference type="KEGG" id="acry:AC20117_06535"/>
<dbReference type="PIRSF" id="PIRSF029755">
    <property type="entry name" value="UCP029755"/>
    <property type="match status" value="1"/>
</dbReference>
<dbReference type="Pfam" id="PF07286">
    <property type="entry name" value="D-Glu_cyclase"/>
    <property type="match status" value="1"/>
</dbReference>
<protein>
    <recommendedName>
        <fullName evidence="3">Putative hydro-lyase SAMN04489742_2174</fullName>
        <ecNumber evidence="3">4.2.1.-</ecNumber>
    </recommendedName>
</protein>
<dbReference type="HAMAP" id="MF_01830">
    <property type="entry name" value="Hydro_lyase"/>
    <property type="match status" value="1"/>
</dbReference>
<dbReference type="AlphaFoldDB" id="A0A1H1CZ65"/>
<comment type="similarity">
    <text evidence="1 3">Belongs to the D-glutamate cyclase family.</text>
</comment>
<evidence type="ECO:0000313" key="5">
    <source>
        <dbReference type="Proteomes" id="UP000181917"/>
    </source>
</evidence>